<comment type="caution">
    <text evidence="1">The sequence shown here is derived from an EMBL/GenBank/DDBJ whole genome shotgun (WGS) entry which is preliminary data.</text>
</comment>
<proteinExistence type="predicted"/>
<keyword evidence="2" id="KW-1185">Reference proteome</keyword>
<sequence length="88" mass="8938">MSKEFAVPPVVFPGGGGGGVPGPPNLQQRRIPTAPFQPQPHATTASSALPFMSFDIGNAASSATIYSGNLPTSSSAASFDEESPFLTS</sequence>
<accession>A0ACB9QW41</accession>
<protein>
    <submittedName>
        <fullName evidence="1">Uncharacterized protein</fullName>
    </submittedName>
</protein>
<dbReference type="EMBL" id="CM042884">
    <property type="protein sequence ID" value="KAI4370181.1"/>
    <property type="molecule type" value="Genomic_DNA"/>
</dbReference>
<reference evidence="2" key="1">
    <citation type="journal article" date="2023" name="Front. Plant Sci.">
        <title>Chromosomal-level genome assembly of Melastoma candidum provides insights into trichome evolution.</title>
        <authorList>
            <person name="Zhong Y."/>
            <person name="Wu W."/>
            <person name="Sun C."/>
            <person name="Zou P."/>
            <person name="Liu Y."/>
            <person name="Dai S."/>
            <person name="Zhou R."/>
        </authorList>
    </citation>
    <scope>NUCLEOTIDE SEQUENCE [LARGE SCALE GENOMIC DNA]</scope>
</reference>
<organism evidence="1 2">
    <name type="scientific">Melastoma candidum</name>
    <dbReference type="NCBI Taxonomy" id="119954"/>
    <lineage>
        <taxon>Eukaryota</taxon>
        <taxon>Viridiplantae</taxon>
        <taxon>Streptophyta</taxon>
        <taxon>Embryophyta</taxon>
        <taxon>Tracheophyta</taxon>
        <taxon>Spermatophyta</taxon>
        <taxon>Magnoliopsida</taxon>
        <taxon>eudicotyledons</taxon>
        <taxon>Gunneridae</taxon>
        <taxon>Pentapetalae</taxon>
        <taxon>rosids</taxon>
        <taxon>malvids</taxon>
        <taxon>Myrtales</taxon>
        <taxon>Melastomataceae</taxon>
        <taxon>Melastomatoideae</taxon>
        <taxon>Melastomateae</taxon>
        <taxon>Melastoma</taxon>
    </lineage>
</organism>
<name>A0ACB9QW41_9MYRT</name>
<evidence type="ECO:0000313" key="1">
    <source>
        <dbReference type="EMBL" id="KAI4370181.1"/>
    </source>
</evidence>
<evidence type="ECO:0000313" key="2">
    <source>
        <dbReference type="Proteomes" id="UP001057402"/>
    </source>
</evidence>
<gene>
    <name evidence="1" type="ORF">MLD38_018555</name>
</gene>
<dbReference type="Proteomes" id="UP001057402">
    <property type="component" value="Chromosome 5"/>
</dbReference>